<dbReference type="Pfam" id="PF22880">
    <property type="entry name" value="DUF7019"/>
    <property type="match status" value="1"/>
</dbReference>
<sequence>MFHQYVYLSDAKVRQFIPDDLPWWRRMRAKKVAGAAKVSGVEMSLELEPEDVGRKADLLNRLIEEVSVIGRWYTEPDVRAGEWVFFEGRIGYQVTGPDLQGGAVLFCEAGDLTGTTPRIVLHGSARHLIVTGGQPPVRTTALVPTPGGFSEFDGAKSVVEAVGRSSMSAPERAFWRLFDRATAAGEALPHHVGTLFREVAGTSSFLDAAPFLGGCARVTTVVRPPNLPFPVVLASPLYVRHERP</sequence>
<reference evidence="1" key="1">
    <citation type="submission" date="2022-06" db="EMBL/GenBank/DDBJ databases">
        <title>Genomic Encyclopedia of Archaeal and Bacterial Type Strains, Phase II (KMG-II): from individual species to whole genera.</title>
        <authorList>
            <person name="Goeker M."/>
        </authorList>
    </citation>
    <scope>NUCLEOTIDE SEQUENCE</scope>
    <source>
        <strain evidence="1">DSM 43935</strain>
    </source>
</reference>
<keyword evidence="2" id="KW-1185">Reference proteome</keyword>
<proteinExistence type="predicted"/>
<accession>A0AAE3GHL5</accession>
<dbReference type="RefSeq" id="WP_253774341.1">
    <property type="nucleotide sequence ID" value="NZ_JAMTCK010000010.1"/>
</dbReference>
<organism evidence="1 2">
    <name type="scientific">Goodfellowiella coeruleoviolacea</name>
    <dbReference type="NCBI Taxonomy" id="334858"/>
    <lineage>
        <taxon>Bacteria</taxon>
        <taxon>Bacillati</taxon>
        <taxon>Actinomycetota</taxon>
        <taxon>Actinomycetes</taxon>
        <taxon>Pseudonocardiales</taxon>
        <taxon>Pseudonocardiaceae</taxon>
        <taxon>Goodfellowiella</taxon>
    </lineage>
</organism>
<dbReference type="AlphaFoldDB" id="A0AAE3GHL5"/>
<evidence type="ECO:0000313" key="2">
    <source>
        <dbReference type="Proteomes" id="UP001206128"/>
    </source>
</evidence>
<gene>
    <name evidence="1" type="ORF">LX83_004317</name>
</gene>
<dbReference type="NCBIfam" id="NF040893">
    <property type="entry name" value="SAVMC3_10250"/>
    <property type="match status" value="1"/>
</dbReference>
<dbReference type="Proteomes" id="UP001206128">
    <property type="component" value="Unassembled WGS sequence"/>
</dbReference>
<dbReference type="EMBL" id="JAMTCK010000010">
    <property type="protein sequence ID" value="MCP2167444.1"/>
    <property type="molecule type" value="Genomic_DNA"/>
</dbReference>
<protein>
    <submittedName>
        <fullName evidence="1">Uncharacterized protein</fullName>
    </submittedName>
</protein>
<name>A0AAE3GHL5_9PSEU</name>
<comment type="caution">
    <text evidence="1">The sequence shown here is derived from an EMBL/GenBank/DDBJ whole genome shotgun (WGS) entry which is preliminary data.</text>
</comment>
<dbReference type="InterPro" id="IPR054284">
    <property type="entry name" value="DUF7019"/>
</dbReference>
<evidence type="ECO:0000313" key="1">
    <source>
        <dbReference type="EMBL" id="MCP2167444.1"/>
    </source>
</evidence>